<dbReference type="AlphaFoldDB" id="A0A4V6R3P3"/>
<dbReference type="InterPro" id="IPR036625">
    <property type="entry name" value="E3-bd_dom_sf"/>
</dbReference>
<dbReference type="InterPro" id="IPR003016">
    <property type="entry name" value="2-oxoA_DH_lipoyl-BS"/>
</dbReference>
<evidence type="ECO:0000256" key="3">
    <source>
        <dbReference type="ARBA" id="ARBA00011484"/>
    </source>
</evidence>
<reference evidence="10 11" key="1">
    <citation type="submission" date="2019-04" db="EMBL/GenBank/DDBJ databases">
        <title>Geobacter oryzae sp. nov., ferric-reducing bacteria isolated from paddy soil.</title>
        <authorList>
            <person name="Xu Z."/>
            <person name="Masuda Y."/>
            <person name="Itoh H."/>
            <person name="Senoo K."/>
        </authorList>
    </citation>
    <scope>NUCLEOTIDE SEQUENCE [LARGE SCALE GENOMIC DNA]</scope>
    <source>
        <strain evidence="10 11">Red111</strain>
    </source>
</reference>
<evidence type="ECO:0000313" key="11">
    <source>
        <dbReference type="Proteomes" id="UP000306416"/>
    </source>
</evidence>
<proteinExistence type="inferred from homology"/>
<dbReference type="SUPFAM" id="SSF47005">
    <property type="entry name" value="Peripheral subunit-binding domain of 2-oxo acid dehydrogenase complex"/>
    <property type="match status" value="1"/>
</dbReference>
<dbReference type="Pfam" id="PF00198">
    <property type="entry name" value="2-oxoacid_dh"/>
    <property type="match status" value="1"/>
</dbReference>
<keyword evidence="5 7" id="KW-0450">Lipoyl</keyword>
<dbReference type="PANTHER" id="PTHR43178:SF5">
    <property type="entry name" value="LIPOAMIDE ACYLTRANSFERASE COMPONENT OF BRANCHED-CHAIN ALPHA-KETO ACID DEHYDROGENASE COMPLEX, MITOCHONDRIAL"/>
    <property type="match status" value="1"/>
</dbReference>
<feature type="domain" description="Peripheral subunit-binding (PSBD)" evidence="9">
    <location>
        <begin position="129"/>
        <end position="166"/>
    </location>
</feature>
<keyword evidence="6 7" id="KW-0012">Acyltransferase</keyword>
<accession>A0A4V6R3P3</accession>
<evidence type="ECO:0000256" key="1">
    <source>
        <dbReference type="ARBA" id="ARBA00001938"/>
    </source>
</evidence>
<dbReference type="Gene3D" id="2.40.50.100">
    <property type="match status" value="1"/>
</dbReference>
<dbReference type="Proteomes" id="UP000306416">
    <property type="component" value="Unassembled WGS sequence"/>
</dbReference>
<dbReference type="CDD" id="cd06849">
    <property type="entry name" value="lipoyl_domain"/>
    <property type="match status" value="1"/>
</dbReference>
<keyword evidence="11" id="KW-1185">Reference proteome</keyword>
<feature type="domain" description="Lipoyl-binding" evidence="8">
    <location>
        <begin position="2"/>
        <end position="77"/>
    </location>
</feature>
<gene>
    <name evidence="10" type="ORF">E4633_01565</name>
</gene>
<dbReference type="FunFam" id="3.30.559.10:FF:000007">
    <property type="entry name" value="Dihydrolipoamide acetyltransferase component of pyruvate dehydrogenase complex"/>
    <property type="match status" value="1"/>
</dbReference>
<evidence type="ECO:0000259" key="8">
    <source>
        <dbReference type="PROSITE" id="PS50968"/>
    </source>
</evidence>
<dbReference type="InterPro" id="IPR023213">
    <property type="entry name" value="CAT-like_dom_sf"/>
</dbReference>
<dbReference type="InterPro" id="IPR011053">
    <property type="entry name" value="Single_hybrid_motif"/>
</dbReference>
<evidence type="ECO:0000256" key="4">
    <source>
        <dbReference type="ARBA" id="ARBA00022679"/>
    </source>
</evidence>
<organism evidence="10 11">
    <name type="scientific">Geomonas terrae</name>
    <dbReference type="NCBI Taxonomy" id="2562681"/>
    <lineage>
        <taxon>Bacteria</taxon>
        <taxon>Pseudomonadati</taxon>
        <taxon>Thermodesulfobacteriota</taxon>
        <taxon>Desulfuromonadia</taxon>
        <taxon>Geobacterales</taxon>
        <taxon>Geobacteraceae</taxon>
        <taxon>Geomonas</taxon>
    </lineage>
</organism>
<dbReference type="SUPFAM" id="SSF52777">
    <property type="entry name" value="CoA-dependent acyltransferases"/>
    <property type="match status" value="1"/>
</dbReference>
<comment type="cofactor">
    <cofactor evidence="1 7">
        <name>(R)-lipoate</name>
        <dbReference type="ChEBI" id="CHEBI:83088"/>
    </cofactor>
</comment>
<dbReference type="InterPro" id="IPR000089">
    <property type="entry name" value="Biotin_lipoyl"/>
</dbReference>
<name>A0A4V6R3P3_9BACT</name>
<evidence type="ECO:0000256" key="5">
    <source>
        <dbReference type="ARBA" id="ARBA00022823"/>
    </source>
</evidence>
<dbReference type="PROSITE" id="PS00189">
    <property type="entry name" value="LIPOYL"/>
    <property type="match status" value="1"/>
</dbReference>
<dbReference type="RefSeq" id="WP_135868519.1">
    <property type="nucleotide sequence ID" value="NZ_SRSC01000001.1"/>
</dbReference>
<sequence>MSFDFKLPDLGEGITEVELRRWLIAAGDTVREHQPLLEVETDKAVVEVPSPREGVVERLHRKEGETVQVGEVLLSIAEGKPELQQQPPQSPPRPASVGIVGSLPEAEEESVETAIEAAPFAPPASVEVLATPMVRRLARERGIDLGTIKGSGPRGCIRPEDLETIAAAPKGEGAEERVPLRGLRRTIARNVTASQRTTAFVTSMEEVDITEIFEMRTREQGEVESRGTHLTFLPFFIKAVQHALKDHPLLNASIDDETQELVLKRHYHFGLAVDTPEGLMVPVIRDVDKKSIIELAQAVQELGRKARERSITLEELKGSSFTITNYGHFGGTFATPIINWPDVAIMGFGRIVERPWVHRGEITIRKILPLSLTFDHRATDGADAARFLGKVLRYLEDPALLFLDCG</sequence>
<dbReference type="GO" id="GO:0031405">
    <property type="term" value="F:lipoic acid binding"/>
    <property type="evidence" value="ECO:0007669"/>
    <property type="project" value="TreeGrafter"/>
</dbReference>
<evidence type="ECO:0000259" key="9">
    <source>
        <dbReference type="PROSITE" id="PS51826"/>
    </source>
</evidence>
<dbReference type="EMBL" id="SRSC01000001">
    <property type="protein sequence ID" value="TGU74182.1"/>
    <property type="molecule type" value="Genomic_DNA"/>
</dbReference>
<dbReference type="Gene3D" id="3.30.559.10">
    <property type="entry name" value="Chloramphenicol acetyltransferase-like domain"/>
    <property type="match status" value="1"/>
</dbReference>
<dbReference type="Gene3D" id="4.10.320.10">
    <property type="entry name" value="E3-binding domain"/>
    <property type="match status" value="1"/>
</dbReference>
<evidence type="ECO:0000313" key="10">
    <source>
        <dbReference type="EMBL" id="TGU74182.1"/>
    </source>
</evidence>
<dbReference type="PROSITE" id="PS50968">
    <property type="entry name" value="BIOTINYL_LIPOYL"/>
    <property type="match status" value="1"/>
</dbReference>
<dbReference type="InterPro" id="IPR004167">
    <property type="entry name" value="PSBD"/>
</dbReference>
<dbReference type="Pfam" id="PF02817">
    <property type="entry name" value="E3_binding"/>
    <property type="match status" value="1"/>
</dbReference>
<protein>
    <recommendedName>
        <fullName evidence="7">Dihydrolipoamide acetyltransferase component of pyruvate dehydrogenase complex</fullName>
        <ecNumber evidence="7">2.3.1.-</ecNumber>
    </recommendedName>
</protein>
<dbReference type="GO" id="GO:0005737">
    <property type="term" value="C:cytoplasm"/>
    <property type="evidence" value="ECO:0007669"/>
    <property type="project" value="TreeGrafter"/>
</dbReference>
<comment type="similarity">
    <text evidence="2 7">Belongs to the 2-oxoacid dehydrogenase family.</text>
</comment>
<comment type="caution">
    <text evidence="10">The sequence shown here is derived from an EMBL/GenBank/DDBJ whole genome shotgun (WGS) entry which is preliminary data.</text>
</comment>
<evidence type="ECO:0000256" key="6">
    <source>
        <dbReference type="ARBA" id="ARBA00023315"/>
    </source>
</evidence>
<evidence type="ECO:0000256" key="2">
    <source>
        <dbReference type="ARBA" id="ARBA00007317"/>
    </source>
</evidence>
<comment type="subunit">
    <text evidence="3">Forms a 24-polypeptide structural core with octahedral symmetry.</text>
</comment>
<dbReference type="GO" id="GO:0016407">
    <property type="term" value="F:acetyltransferase activity"/>
    <property type="evidence" value="ECO:0007669"/>
    <property type="project" value="TreeGrafter"/>
</dbReference>
<dbReference type="SUPFAM" id="SSF51230">
    <property type="entry name" value="Single hybrid motif"/>
    <property type="match status" value="1"/>
</dbReference>
<dbReference type="InterPro" id="IPR001078">
    <property type="entry name" value="2-oxoacid_DH_actylTfrase"/>
</dbReference>
<dbReference type="Pfam" id="PF00364">
    <property type="entry name" value="Biotin_lipoyl"/>
    <property type="match status" value="1"/>
</dbReference>
<dbReference type="PANTHER" id="PTHR43178">
    <property type="entry name" value="DIHYDROLIPOAMIDE ACETYLTRANSFERASE COMPONENT OF PYRUVATE DEHYDROGENASE COMPLEX"/>
    <property type="match status" value="1"/>
</dbReference>
<dbReference type="PROSITE" id="PS51826">
    <property type="entry name" value="PSBD"/>
    <property type="match status" value="1"/>
</dbReference>
<keyword evidence="4 7" id="KW-0808">Transferase</keyword>
<dbReference type="InterPro" id="IPR050743">
    <property type="entry name" value="2-oxoacid_DH_E2_comp"/>
</dbReference>
<evidence type="ECO:0000256" key="7">
    <source>
        <dbReference type="RuleBase" id="RU003423"/>
    </source>
</evidence>
<dbReference type="EC" id="2.3.1.-" evidence="7"/>